<dbReference type="PANTHER" id="PTHR13016">
    <property type="entry name" value="AMMECR1 HOMOLOG"/>
    <property type="match status" value="1"/>
</dbReference>
<dbReference type="Gene3D" id="3.30.1490.150">
    <property type="entry name" value="Hypothetical protein ph0010, domain 2"/>
    <property type="match status" value="1"/>
</dbReference>
<dbReference type="RefSeq" id="WP_091230032.1">
    <property type="nucleotide sequence ID" value="NZ_FMKA01000002.1"/>
</dbReference>
<dbReference type="SUPFAM" id="SSF143447">
    <property type="entry name" value="AMMECR1-like"/>
    <property type="match status" value="1"/>
</dbReference>
<dbReference type="InterPro" id="IPR027623">
    <property type="entry name" value="AmmeMemoSam_A"/>
</dbReference>
<evidence type="ECO:0000313" key="3">
    <source>
        <dbReference type="Proteomes" id="UP000199315"/>
    </source>
</evidence>
<dbReference type="GO" id="GO:0008198">
    <property type="term" value="F:ferrous iron binding"/>
    <property type="evidence" value="ECO:0007669"/>
    <property type="project" value="InterPro"/>
</dbReference>
<protein>
    <submittedName>
        <fullName evidence="2">Uncharacterized protein, PH0010 family/AmmeMemoRadiSam system protein A/AmmeMemoRadiSam system protein B</fullName>
    </submittedName>
</protein>
<keyword evidence="3" id="KW-1185">Reference proteome</keyword>
<dbReference type="InterPro" id="IPR023473">
    <property type="entry name" value="AMMECR1"/>
</dbReference>
<evidence type="ECO:0000313" key="2">
    <source>
        <dbReference type="EMBL" id="SCP95578.1"/>
    </source>
</evidence>
<evidence type="ECO:0000259" key="1">
    <source>
        <dbReference type="PROSITE" id="PS51112"/>
    </source>
</evidence>
<dbReference type="NCBIfam" id="TIGR04335">
    <property type="entry name" value="AmmeMemoSam_A"/>
    <property type="match status" value="1"/>
</dbReference>
<dbReference type="InterPro" id="IPR036071">
    <property type="entry name" value="AMMECR1_dom_sf"/>
</dbReference>
<dbReference type="PROSITE" id="PS51112">
    <property type="entry name" value="AMMECR1"/>
    <property type="match status" value="1"/>
</dbReference>
<dbReference type="EMBL" id="FMKA01000002">
    <property type="protein sequence ID" value="SCP95578.1"/>
    <property type="molecule type" value="Genomic_DNA"/>
</dbReference>
<name>A0A1D3TPW7_9FIRM</name>
<dbReference type="InterPro" id="IPR004183">
    <property type="entry name" value="Xdiol_dOase_suB"/>
</dbReference>
<sequence length="461" mass="50815">MSLVHAFLVPHPPLIIPGVGRGQEKKIQKTIDAYDEVGRRIAEIKPDTIIITTPHSIMYSDYIHISPGKHASGDFGDFGAPGERFEADYDTDFVNSLTALAEREGIEAGTMGEKKKALDHATMVPLHFVNKHYSGYKLVRISLSGLSPVTHYRFGKCIARIAAENGKKIVLIASGDLSHKLAEDGPYGFTAAGPVFDRQICEIVETGNFLRLLSFDEGFCDEAAECGLRSFIIMAGALDGKSVKSELLSYEGPFGVGYGVGAFTVTGKDEDRHFDEIYEKDEGERIRALKSDEDAYVRLARKTLETYIKEHRKIRKPEGLEPGLSEERAGVFVSLKMHGKLRGCIGTTSPTTGSIAEEIIQNAISSGIEDPRFSPVEEYELPWLVYSVDVLGKSEPIVSLDELDIIRYGVIVSAGGRRGLLLPNLEGVNTPEEQVSIALRKAGISPEEHYEMERFEVVRHK</sequence>
<feature type="domain" description="AMMECR1" evidence="1">
    <location>
        <begin position="291"/>
        <end position="461"/>
    </location>
</feature>
<dbReference type="CDD" id="cd07951">
    <property type="entry name" value="ED_3B_N_AMMECR1"/>
    <property type="match status" value="1"/>
</dbReference>
<dbReference type="Pfam" id="PF02900">
    <property type="entry name" value="LigB"/>
    <property type="match status" value="1"/>
</dbReference>
<dbReference type="GO" id="GO:0016702">
    <property type="term" value="F:oxidoreductase activity, acting on single donors with incorporation of molecular oxygen, incorporation of two atoms of oxygen"/>
    <property type="evidence" value="ECO:0007669"/>
    <property type="project" value="UniProtKB-ARBA"/>
</dbReference>
<accession>A0A1D3TPW7</accession>
<organism evidence="2 3">
    <name type="scientific">Anaerobium acetethylicum</name>
    <dbReference type="NCBI Taxonomy" id="1619234"/>
    <lineage>
        <taxon>Bacteria</taxon>
        <taxon>Bacillati</taxon>
        <taxon>Bacillota</taxon>
        <taxon>Clostridia</taxon>
        <taxon>Lachnospirales</taxon>
        <taxon>Lachnospiraceae</taxon>
        <taxon>Anaerobium</taxon>
    </lineage>
</organism>
<gene>
    <name evidence="2" type="ORF">SAMN05421730_100234</name>
</gene>
<dbReference type="AlphaFoldDB" id="A0A1D3TPW7"/>
<dbReference type="InterPro" id="IPR027485">
    <property type="entry name" value="AMMECR1_N"/>
</dbReference>
<dbReference type="STRING" id="1619234.SAMN05421730_100234"/>
<dbReference type="InterPro" id="IPR002733">
    <property type="entry name" value="AMMECR1_domain"/>
</dbReference>
<dbReference type="Gene3D" id="3.40.830.10">
    <property type="entry name" value="LigB-like"/>
    <property type="match status" value="1"/>
</dbReference>
<dbReference type="NCBIfam" id="TIGR04336">
    <property type="entry name" value="AmmeMemoSam_B"/>
    <property type="match status" value="1"/>
</dbReference>
<dbReference type="Proteomes" id="UP000199315">
    <property type="component" value="Unassembled WGS sequence"/>
</dbReference>
<proteinExistence type="predicted"/>
<dbReference type="Gene3D" id="3.30.700.20">
    <property type="entry name" value="Hypothetical protein ph0010, domain 1"/>
    <property type="match status" value="1"/>
</dbReference>
<dbReference type="OrthoDB" id="159752at2"/>
<reference evidence="2 3" key="1">
    <citation type="submission" date="2016-09" db="EMBL/GenBank/DDBJ databases">
        <authorList>
            <person name="Capua I."/>
            <person name="De Benedictis P."/>
            <person name="Joannis T."/>
            <person name="Lombin L.H."/>
            <person name="Cattoli G."/>
        </authorList>
    </citation>
    <scope>NUCLEOTIDE SEQUENCE [LARGE SCALE GENOMIC DNA]</scope>
    <source>
        <strain evidence="2 3">GluBS11</strain>
    </source>
</reference>
<dbReference type="PANTHER" id="PTHR13016:SF0">
    <property type="entry name" value="AMME SYNDROME CANDIDATE GENE 1 PROTEIN"/>
    <property type="match status" value="1"/>
</dbReference>
<dbReference type="Pfam" id="PF01871">
    <property type="entry name" value="AMMECR1"/>
    <property type="match status" value="1"/>
</dbReference>
<dbReference type="SUPFAM" id="SSF53213">
    <property type="entry name" value="LigB-like"/>
    <property type="match status" value="1"/>
</dbReference>